<accession>A0A059FH32</accession>
<evidence type="ECO:0000313" key="1">
    <source>
        <dbReference type="EMBL" id="KCZ89929.1"/>
    </source>
</evidence>
<dbReference type="RefSeq" id="WP_011648116.1">
    <property type="nucleotide sequence ID" value="NZ_ARYI01000013.1"/>
</dbReference>
<dbReference type="PATRIC" id="fig|1280951.3.peg.2819"/>
<comment type="caution">
    <text evidence="1">The sequence shown here is derived from an EMBL/GenBank/DDBJ whole genome shotgun (WGS) entry which is preliminary data.</text>
</comment>
<sequence>MDKRAKFQKPEMPDEFVDLEYDLHRVEASRGVLEIAVRQLRAFARCMTASKSEADELVEDTLMLFLAEDRVLRECDTCFAELLEVFRRVHGRTVLIQASRGAPDKEYAGFMQIALPEREVAALVIGGGMMPAQAAELLKLSPTQTEALLETARRKLGPTSLPEWPFLPASASEYLLNEGGNIG</sequence>
<dbReference type="EMBL" id="ARYI01000013">
    <property type="protein sequence ID" value="KCZ89929.1"/>
    <property type="molecule type" value="Genomic_DNA"/>
</dbReference>
<protein>
    <submittedName>
        <fullName evidence="1">Uncharacterized protein</fullName>
    </submittedName>
</protein>
<dbReference type="AlphaFoldDB" id="A0A059FH32"/>
<evidence type="ECO:0000313" key="2">
    <source>
        <dbReference type="Proteomes" id="UP000025061"/>
    </source>
</evidence>
<dbReference type="Proteomes" id="UP000025061">
    <property type="component" value="Unassembled WGS sequence"/>
</dbReference>
<dbReference type="Gene3D" id="1.20.140.160">
    <property type="match status" value="1"/>
</dbReference>
<organism evidence="1 2">
    <name type="scientific">Hyphomonas hirschiana VP5</name>
    <dbReference type="NCBI Taxonomy" id="1280951"/>
    <lineage>
        <taxon>Bacteria</taxon>
        <taxon>Pseudomonadati</taxon>
        <taxon>Pseudomonadota</taxon>
        <taxon>Alphaproteobacteria</taxon>
        <taxon>Hyphomonadales</taxon>
        <taxon>Hyphomonadaceae</taxon>
        <taxon>Hyphomonas</taxon>
    </lineage>
</organism>
<keyword evidence="2" id="KW-1185">Reference proteome</keyword>
<dbReference type="OrthoDB" id="9913242at2"/>
<reference evidence="1 2" key="1">
    <citation type="submission" date="2013-04" db="EMBL/GenBank/DDBJ databases">
        <title>Hyphomonas hirschiana VP5 Genome Sequencing.</title>
        <authorList>
            <person name="Lai Q."/>
            <person name="Shao Z."/>
        </authorList>
    </citation>
    <scope>NUCLEOTIDE SEQUENCE [LARGE SCALE GENOMIC DNA]</scope>
    <source>
        <strain evidence="1 2">VP5</strain>
    </source>
</reference>
<gene>
    <name evidence="1" type="ORF">HHI_13995</name>
</gene>
<name>A0A059FH32_9PROT</name>
<proteinExistence type="predicted"/>